<dbReference type="EMBL" id="VNHY01000005">
    <property type="protein sequence ID" value="TYP91744.1"/>
    <property type="molecule type" value="Genomic_DNA"/>
</dbReference>
<gene>
    <name evidence="2" type="ORF">LX73_2571</name>
</gene>
<dbReference type="Proteomes" id="UP000324595">
    <property type="component" value="Unassembled WGS sequence"/>
</dbReference>
<reference evidence="2 3" key="1">
    <citation type="submission" date="2019-07" db="EMBL/GenBank/DDBJ databases">
        <title>Genomic Encyclopedia of Archaeal and Bacterial Type Strains, Phase II (KMG-II): from individual species to whole genera.</title>
        <authorList>
            <person name="Goeker M."/>
        </authorList>
    </citation>
    <scope>NUCLEOTIDE SEQUENCE [LARGE SCALE GENOMIC DNA]</scope>
    <source>
        <strain evidence="2 3">DSM 21935</strain>
    </source>
</reference>
<protein>
    <submittedName>
        <fullName evidence="2">Uncharacterized protein</fullName>
    </submittedName>
</protein>
<evidence type="ECO:0000313" key="2">
    <source>
        <dbReference type="EMBL" id="TYP91744.1"/>
    </source>
</evidence>
<keyword evidence="1" id="KW-0812">Transmembrane</keyword>
<sequence>MIDSKIIDMNQLKYTPKMKSFTAGLFVILLLSITIPGYGQQNDITLVANPANSAAPAIKNHILQIRQSINHPQGWKGIKLPGNHPAIGLLNHLIDTNEITSIRLGDTLHLLSHSDGNYEVREIYVKTAHTDTLEYQALSLKFNRKAELTDAQLVPEIYNYQFALDRKVLASAKEREVVISKVHKFQDALVNKSTKTLSSMLTPDAYIVKGGIDRYSYEDSFGPFYKYTVLPTKRFVNDVTDKNTPEYKIQHSHIEVYQFPNVKNTFVATFQQEWATGTYRDNGHVAMVVNLDNDDAIPLRVWKEQPFKTGYLESEISPITSITTPTLGTPYNGQKGLAFDTIETKKRSSKPGFVAANKRWVLMGIGASAAITVGSVLLSGSSDSELPDPPGRPALN</sequence>
<evidence type="ECO:0000256" key="1">
    <source>
        <dbReference type="SAM" id="Phobius"/>
    </source>
</evidence>
<keyword evidence="1" id="KW-1133">Transmembrane helix</keyword>
<dbReference type="AlphaFoldDB" id="A0A5D3YH44"/>
<feature type="transmembrane region" description="Helical" evidence="1">
    <location>
        <begin position="21"/>
        <end position="39"/>
    </location>
</feature>
<accession>A0A5D3YH44</accession>
<keyword evidence="3" id="KW-1185">Reference proteome</keyword>
<evidence type="ECO:0000313" key="3">
    <source>
        <dbReference type="Proteomes" id="UP000324595"/>
    </source>
</evidence>
<keyword evidence="1" id="KW-0472">Membrane</keyword>
<comment type="caution">
    <text evidence="2">The sequence shown here is derived from an EMBL/GenBank/DDBJ whole genome shotgun (WGS) entry which is preliminary data.</text>
</comment>
<proteinExistence type="predicted"/>
<name>A0A5D3YH44_9BACT</name>
<organism evidence="2 3">
    <name type="scientific">Fodinibius salinus</name>
    <dbReference type="NCBI Taxonomy" id="860790"/>
    <lineage>
        <taxon>Bacteria</taxon>
        <taxon>Pseudomonadati</taxon>
        <taxon>Balneolota</taxon>
        <taxon>Balneolia</taxon>
        <taxon>Balneolales</taxon>
        <taxon>Balneolaceae</taxon>
        <taxon>Fodinibius</taxon>
    </lineage>
</organism>